<proteinExistence type="predicted"/>
<sequence>MSIYACSRLKAFFIEGIHSDIPEDAETISADLHRELLDGQTDGHAIDFSSSPPTLIDRLKVSNTSNERAWRTFELQSTEWLMTRHRDEQDMGRENTLTEGRFTELLAYRQSLRDWPVSPVFPDSTQRPAPPLWLATQTQ</sequence>
<organism evidence="1 2">
    <name type="scientific">Pseudomonas caricapapayae</name>
    <dbReference type="NCBI Taxonomy" id="46678"/>
    <lineage>
        <taxon>Bacteria</taxon>
        <taxon>Pseudomonadati</taxon>
        <taxon>Pseudomonadota</taxon>
        <taxon>Gammaproteobacteria</taxon>
        <taxon>Pseudomonadales</taxon>
        <taxon>Pseudomonadaceae</taxon>
        <taxon>Pseudomonas</taxon>
    </lineage>
</organism>
<reference evidence="1" key="1">
    <citation type="submission" date="2024-10" db="EMBL/GenBank/DDBJ databases">
        <title>Aeromonas and Pseudomonas from the Cagarras Archipelago, Rio de Janeiro, Brazil.</title>
        <authorList>
            <person name="Canellas A.L.B."/>
            <person name="Laport M.S."/>
        </authorList>
    </citation>
    <scope>NUCLEOTIDE SEQUENCE</scope>
    <source>
        <strain evidence="1">ACP-7</strain>
    </source>
</reference>
<name>A0ACC7LQL3_9PSED</name>
<evidence type="ECO:0000313" key="2">
    <source>
        <dbReference type="Proteomes" id="UP001615411"/>
    </source>
</evidence>
<dbReference type="EMBL" id="JBIUGF010000006">
    <property type="protein sequence ID" value="MFJ1337182.1"/>
    <property type="molecule type" value="Genomic_DNA"/>
</dbReference>
<keyword evidence="2" id="KW-1185">Reference proteome</keyword>
<evidence type="ECO:0000313" key="1">
    <source>
        <dbReference type="EMBL" id="MFJ1337182.1"/>
    </source>
</evidence>
<gene>
    <name evidence="1" type="ORF">ACIKP7_03465</name>
</gene>
<comment type="caution">
    <text evidence="1">The sequence shown here is derived from an EMBL/GenBank/DDBJ whole genome shotgun (WGS) entry which is preliminary data.</text>
</comment>
<protein>
    <submittedName>
        <fullName evidence="1">Phage tail protein</fullName>
    </submittedName>
</protein>
<accession>A0ACC7LQL3</accession>
<dbReference type="Proteomes" id="UP001615411">
    <property type="component" value="Unassembled WGS sequence"/>
</dbReference>